<protein>
    <submittedName>
        <fullName evidence="2">Uncharacterized protein</fullName>
    </submittedName>
</protein>
<accession>A0A7J4JKN2</accession>
<comment type="caution">
    <text evidence="2">The sequence shown here is derived from an EMBL/GenBank/DDBJ whole genome shotgun (WGS) entry which is preliminary data.</text>
</comment>
<evidence type="ECO:0000313" key="2">
    <source>
        <dbReference type="EMBL" id="HIH16477.1"/>
    </source>
</evidence>
<evidence type="ECO:0000256" key="1">
    <source>
        <dbReference type="SAM" id="MobiDB-lite"/>
    </source>
</evidence>
<proteinExistence type="predicted"/>
<reference evidence="3" key="2">
    <citation type="submission" date="2021-03" db="EMBL/GenBank/DDBJ databases">
        <authorList>
            <person name="Jaffe A."/>
        </authorList>
    </citation>
    <scope>NUCLEOTIDE SEQUENCE</scope>
    <source>
        <strain evidence="3">RIFCSPLOWO2_01_FULL_58_19</strain>
    </source>
</reference>
<evidence type="ECO:0000313" key="4">
    <source>
        <dbReference type="Proteomes" id="UP000564964"/>
    </source>
</evidence>
<organism evidence="2 4">
    <name type="scientific">Candidatus Iainarchaeum sp</name>
    <dbReference type="NCBI Taxonomy" id="3101447"/>
    <lineage>
        <taxon>Archaea</taxon>
        <taxon>Candidatus Iainarchaeota</taxon>
        <taxon>Candidatus Iainarchaeia</taxon>
        <taxon>Candidatus Iainarchaeales</taxon>
        <taxon>Candidatus Iainarchaeaceae</taxon>
        <taxon>Candidatus Iainarchaeum</taxon>
    </lineage>
</organism>
<dbReference type="Proteomes" id="UP000564964">
    <property type="component" value="Unassembled WGS sequence"/>
</dbReference>
<sequence length="181" mass="20671">MPRKPRPPNPMDYHPRPVKAPKNYVIFAKKIKKSNPVAVARLRAARAARLQQAREAVRRMEVALGVRLNRVPRYRFVARELPELKEAMPPIVELMRVRDALGQWLDVRELPIPMKKSLRTAARAVEARLMNVLGIEDRDVIDAVVQQLEPKGWWPGATGRPDPTGAAERSGKRRYRVGHPM</sequence>
<dbReference type="EMBL" id="JAGVWE010000006">
    <property type="protein sequence ID" value="MBS3063681.1"/>
    <property type="molecule type" value="Genomic_DNA"/>
</dbReference>
<feature type="compositionally biased region" description="Basic residues" evidence="1">
    <location>
        <begin position="171"/>
        <end position="181"/>
    </location>
</feature>
<feature type="region of interest" description="Disordered" evidence="1">
    <location>
        <begin position="154"/>
        <end position="181"/>
    </location>
</feature>
<evidence type="ECO:0000313" key="3">
    <source>
        <dbReference type="EMBL" id="MBS3063681.1"/>
    </source>
</evidence>
<reference evidence="2" key="1">
    <citation type="journal article" date="2020" name="bioRxiv">
        <title>A rank-normalized archaeal taxonomy based on genome phylogeny resolves widespread incomplete and uneven classifications.</title>
        <authorList>
            <person name="Rinke C."/>
            <person name="Chuvochina M."/>
            <person name="Mussig A.J."/>
            <person name="Chaumeil P.-A."/>
            <person name="Waite D.W."/>
            <person name="Whitman W.B."/>
            <person name="Parks D.H."/>
            <person name="Hugenholtz P."/>
        </authorList>
    </citation>
    <scope>NUCLEOTIDE SEQUENCE</scope>
    <source>
        <strain evidence="2">UBA10219</strain>
    </source>
</reference>
<dbReference type="AlphaFoldDB" id="A0A7J4JKN2"/>
<gene>
    <name evidence="2" type="ORF">HA252_03675</name>
    <name evidence="3" type="ORF">J4203_07500</name>
</gene>
<dbReference type="Proteomes" id="UP000678237">
    <property type="component" value="Unassembled WGS sequence"/>
</dbReference>
<reference evidence="3" key="3">
    <citation type="submission" date="2021-05" db="EMBL/GenBank/DDBJ databases">
        <title>Protein family content uncovers lineage relationships and bacterial pathway maintenance mechanisms in DPANN archaea.</title>
        <authorList>
            <person name="Castelle C.J."/>
            <person name="Meheust R."/>
            <person name="Jaffe A.L."/>
            <person name="Seitz K."/>
            <person name="Gong X."/>
            <person name="Baker B.J."/>
            <person name="Banfield J.F."/>
        </authorList>
    </citation>
    <scope>NUCLEOTIDE SEQUENCE</scope>
    <source>
        <strain evidence="3">RIFCSPLOWO2_01_FULL_58_19</strain>
    </source>
</reference>
<dbReference type="EMBL" id="DUGH01000089">
    <property type="protein sequence ID" value="HIH16477.1"/>
    <property type="molecule type" value="Genomic_DNA"/>
</dbReference>
<name>A0A7J4JKN2_9ARCH</name>